<dbReference type="InterPro" id="IPR008501">
    <property type="entry name" value="THOC7/Mft1"/>
</dbReference>
<dbReference type="Pfam" id="PF05615">
    <property type="entry name" value="THOC7"/>
    <property type="match status" value="1"/>
</dbReference>
<evidence type="ECO:0000256" key="2">
    <source>
        <dbReference type="ARBA" id="ARBA00023242"/>
    </source>
</evidence>
<protein>
    <recommendedName>
        <fullName evidence="7">THO complex subunit 7</fullName>
    </recommendedName>
</protein>
<keyword evidence="3" id="KW-0175">Coiled coil</keyword>
<keyword evidence="6" id="KW-1185">Reference proteome</keyword>
<evidence type="ECO:0000313" key="5">
    <source>
        <dbReference type="EMBL" id="GFR41067.1"/>
    </source>
</evidence>
<evidence type="ECO:0008006" key="7">
    <source>
        <dbReference type="Google" id="ProtNLM"/>
    </source>
</evidence>
<dbReference type="GO" id="GO:0000445">
    <property type="term" value="C:THO complex part of transcription export complex"/>
    <property type="evidence" value="ECO:0007669"/>
    <property type="project" value="InterPro"/>
</dbReference>
<dbReference type="GO" id="GO:0006397">
    <property type="term" value="P:mRNA processing"/>
    <property type="evidence" value="ECO:0007669"/>
    <property type="project" value="InterPro"/>
</dbReference>
<accession>A0AAD3DIK4</accession>
<comment type="caution">
    <text evidence="5">The sequence shown here is derived from an EMBL/GenBank/DDBJ whole genome shotgun (WGS) entry which is preliminary data.</text>
</comment>
<feature type="compositionally biased region" description="Gly residues" evidence="4">
    <location>
        <begin position="202"/>
        <end position="220"/>
    </location>
</feature>
<reference evidence="5 6" key="1">
    <citation type="journal article" date="2021" name="Sci. Rep.">
        <title>Genome sequencing of the multicellular alga Astrephomene provides insights into convergent evolution of germ-soma differentiation.</title>
        <authorList>
            <person name="Yamashita S."/>
            <person name="Yamamoto K."/>
            <person name="Matsuzaki R."/>
            <person name="Suzuki S."/>
            <person name="Yamaguchi H."/>
            <person name="Hirooka S."/>
            <person name="Minakuchi Y."/>
            <person name="Miyagishima S."/>
            <person name="Kawachi M."/>
            <person name="Toyoda A."/>
            <person name="Nozaki H."/>
        </authorList>
    </citation>
    <scope>NUCLEOTIDE SEQUENCE [LARGE SCALE GENOMIC DNA]</scope>
    <source>
        <strain evidence="5 6">NIES-4017</strain>
    </source>
</reference>
<keyword evidence="2" id="KW-0539">Nucleus</keyword>
<evidence type="ECO:0000256" key="1">
    <source>
        <dbReference type="ARBA" id="ARBA00004123"/>
    </source>
</evidence>
<organism evidence="5 6">
    <name type="scientific">Astrephomene gubernaculifera</name>
    <dbReference type="NCBI Taxonomy" id="47775"/>
    <lineage>
        <taxon>Eukaryota</taxon>
        <taxon>Viridiplantae</taxon>
        <taxon>Chlorophyta</taxon>
        <taxon>core chlorophytes</taxon>
        <taxon>Chlorophyceae</taxon>
        <taxon>CS clade</taxon>
        <taxon>Chlamydomonadales</taxon>
        <taxon>Astrephomenaceae</taxon>
        <taxon>Astrephomene</taxon>
    </lineage>
</organism>
<gene>
    <name evidence="5" type="ORF">Agub_g1707</name>
</gene>
<evidence type="ECO:0000256" key="3">
    <source>
        <dbReference type="SAM" id="Coils"/>
    </source>
</evidence>
<dbReference type="EMBL" id="BMAR01000001">
    <property type="protein sequence ID" value="GFR41067.1"/>
    <property type="molecule type" value="Genomic_DNA"/>
</dbReference>
<sequence length="228" mass="25033">MAAVRMTPAEEEAIIKQRYLTQMTVPKGNLPLKVLTKKLLQLLEQVDKGGDNEAEVARLHREFLREAAQTELHAKKLRSICEASTREQASYTSKQGELEAAIEQTRADIEDRKQQLQRAKVLLGQNEQYEVLRHHIMAHPSRELTQRAIDGELAQMAEARAEGARIAQLMERRRKQFSLLFYVIEELQRTAEATAEELAGLQGAGESGGGGGGGGGGSGGAAAMEVDT</sequence>
<dbReference type="AlphaFoldDB" id="A0AAD3DIK4"/>
<evidence type="ECO:0000256" key="4">
    <source>
        <dbReference type="SAM" id="MobiDB-lite"/>
    </source>
</evidence>
<dbReference type="Proteomes" id="UP001054857">
    <property type="component" value="Unassembled WGS sequence"/>
</dbReference>
<feature type="region of interest" description="Disordered" evidence="4">
    <location>
        <begin position="202"/>
        <end position="228"/>
    </location>
</feature>
<proteinExistence type="predicted"/>
<feature type="coiled-coil region" evidence="3">
    <location>
        <begin position="95"/>
        <end position="122"/>
    </location>
</feature>
<evidence type="ECO:0000313" key="6">
    <source>
        <dbReference type="Proteomes" id="UP001054857"/>
    </source>
</evidence>
<comment type="subcellular location">
    <subcellularLocation>
        <location evidence="1">Nucleus</location>
    </subcellularLocation>
</comment>
<name>A0AAD3DIK4_9CHLO</name>